<evidence type="ECO:0000313" key="3">
    <source>
        <dbReference type="Proteomes" id="UP000770015"/>
    </source>
</evidence>
<dbReference type="AlphaFoldDB" id="A0A9P9A6Y4"/>
<dbReference type="Proteomes" id="UP000770015">
    <property type="component" value="Unassembled WGS sequence"/>
</dbReference>
<keyword evidence="1" id="KW-0472">Membrane</keyword>
<dbReference type="OrthoDB" id="5083444at2759"/>
<comment type="caution">
    <text evidence="2">The sequence shown here is derived from an EMBL/GenBank/DDBJ whole genome shotgun (WGS) entry which is preliminary data.</text>
</comment>
<accession>A0A9P9A6Y4</accession>
<feature type="transmembrane region" description="Helical" evidence="1">
    <location>
        <begin position="29"/>
        <end position="47"/>
    </location>
</feature>
<name>A0A9P9A6Y4_9PEZI</name>
<keyword evidence="1" id="KW-0812">Transmembrane</keyword>
<gene>
    <name evidence="2" type="ORF">F5X68DRAFT_264665</name>
</gene>
<evidence type="ECO:0000256" key="1">
    <source>
        <dbReference type="SAM" id="Phobius"/>
    </source>
</evidence>
<sequence>MSARQISTPSQSEAELQIRQLVRQTSRDGLGVFISGILATHLPWLLIPAVYNVYGFLTNLSLLRSLQKLFRRKGIPVRKRVIAKGIIEGVQTKLLSSVLTIGHGEFIDGTGAVLCQIRETETIFRFGDGNLTPANAALMIFVHICTSLPSTN</sequence>
<evidence type="ECO:0000313" key="2">
    <source>
        <dbReference type="EMBL" id="KAH6672675.1"/>
    </source>
</evidence>
<reference evidence="2" key="1">
    <citation type="journal article" date="2021" name="Nat. Commun.">
        <title>Genetic determinants of endophytism in the Arabidopsis root mycobiome.</title>
        <authorList>
            <person name="Mesny F."/>
            <person name="Miyauchi S."/>
            <person name="Thiergart T."/>
            <person name="Pickel B."/>
            <person name="Atanasova L."/>
            <person name="Karlsson M."/>
            <person name="Huettel B."/>
            <person name="Barry K.W."/>
            <person name="Haridas S."/>
            <person name="Chen C."/>
            <person name="Bauer D."/>
            <person name="Andreopoulos W."/>
            <person name="Pangilinan J."/>
            <person name="LaButti K."/>
            <person name="Riley R."/>
            <person name="Lipzen A."/>
            <person name="Clum A."/>
            <person name="Drula E."/>
            <person name="Henrissat B."/>
            <person name="Kohler A."/>
            <person name="Grigoriev I.V."/>
            <person name="Martin F.M."/>
            <person name="Hacquard S."/>
        </authorList>
    </citation>
    <scope>NUCLEOTIDE SEQUENCE</scope>
    <source>
        <strain evidence="2">MPI-SDFR-AT-0117</strain>
    </source>
</reference>
<organism evidence="2 3">
    <name type="scientific">Plectosphaerella plurivora</name>
    <dbReference type="NCBI Taxonomy" id="936078"/>
    <lineage>
        <taxon>Eukaryota</taxon>
        <taxon>Fungi</taxon>
        <taxon>Dikarya</taxon>
        <taxon>Ascomycota</taxon>
        <taxon>Pezizomycotina</taxon>
        <taxon>Sordariomycetes</taxon>
        <taxon>Hypocreomycetidae</taxon>
        <taxon>Glomerellales</taxon>
        <taxon>Plectosphaerellaceae</taxon>
        <taxon>Plectosphaerella</taxon>
    </lineage>
</organism>
<keyword evidence="1" id="KW-1133">Transmembrane helix</keyword>
<dbReference type="EMBL" id="JAGSXJ010000027">
    <property type="protein sequence ID" value="KAH6672675.1"/>
    <property type="molecule type" value="Genomic_DNA"/>
</dbReference>
<proteinExistence type="predicted"/>
<protein>
    <submittedName>
        <fullName evidence="2">Uncharacterized protein</fullName>
    </submittedName>
</protein>
<keyword evidence="3" id="KW-1185">Reference proteome</keyword>